<dbReference type="PANTHER" id="PTHR42973:SF34">
    <property type="entry name" value="FAD BINDING DOMAIN PROTEIN (AFU_ORTHOLOGUE AFUA_3G02770)"/>
    <property type="match status" value="1"/>
</dbReference>
<dbReference type="Gene3D" id="3.30.465.10">
    <property type="match status" value="1"/>
</dbReference>
<name>A0A6A6BAM0_9PEZI</name>
<dbReference type="InterPro" id="IPR016166">
    <property type="entry name" value="FAD-bd_PCMH"/>
</dbReference>
<reference evidence="7" key="1">
    <citation type="journal article" date="2020" name="Stud. Mycol.">
        <title>101 Dothideomycetes genomes: a test case for predicting lifestyles and emergence of pathogens.</title>
        <authorList>
            <person name="Haridas S."/>
            <person name="Albert R."/>
            <person name="Binder M."/>
            <person name="Bloem J."/>
            <person name="Labutti K."/>
            <person name="Salamov A."/>
            <person name="Andreopoulos B."/>
            <person name="Baker S."/>
            <person name="Barry K."/>
            <person name="Bills G."/>
            <person name="Bluhm B."/>
            <person name="Cannon C."/>
            <person name="Castanera R."/>
            <person name="Culley D."/>
            <person name="Daum C."/>
            <person name="Ezra D."/>
            <person name="Gonzalez J."/>
            <person name="Henrissat B."/>
            <person name="Kuo A."/>
            <person name="Liang C."/>
            <person name="Lipzen A."/>
            <person name="Lutzoni F."/>
            <person name="Magnuson J."/>
            <person name="Mondo S."/>
            <person name="Nolan M."/>
            <person name="Ohm R."/>
            <person name="Pangilinan J."/>
            <person name="Park H.-J."/>
            <person name="Ramirez L."/>
            <person name="Alfaro M."/>
            <person name="Sun H."/>
            <person name="Tritt A."/>
            <person name="Yoshinaga Y."/>
            <person name="Zwiers L.-H."/>
            <person name="Turgeon B."/>
            <person name="Goodwin S."/>
            <person name="Spatafora J."/>
            <person name="Crous P."/>
            <person name="Grigoriev I."/>
        </authorList>
    </citation>
    <scope>NUCLEOTIDE SEQUENCE</scope>
    <source>
        <strain evidence="7">CBS 121167</strain>
    </source>
</reference>
<evidence type="ECO:0000259" key="6">
    <source>
        <dbReference type="PROSITE" id="PS51387"/>
    </source>
</evidence>
<dbReference type="InterPro" id="IPR016167">
    <property type="entry name" value="FAD-bd_PCMH_sub1"/>
</dbReference>
<keyword evidence="3" id="KW-0274">FAD</keyword>
<dbReference type="InterPro" id="IPR050416">
    <property type="entry name" value="FAD-linked_Oxidoreductase"/>
</dbReference>
<evidence type="ECO:0000313" key="7">
    <source>
        <dbReference type="EMBL" id="KAF2139551.1"/>
    </source>
</evidence>
<feature type="chain" id="PRO_5025495363" description="FAD-binding PCMH-type domain-containing protein" evidence="5">
    <location>
        <begin position="17"/>
        <end position="529"/>
    </location>
</feature>
<evidence type="ECO:0000256" key="2">
    <source>
        <dbReference type="ARBA" id="ARBA00022630"/>
    </source>
</evidence>
<evidence type="ECO:0000313" key="8">
    <source>
        <dbReference type="Proteomes" id="UP000799438"/>
    </source>
</evidence>
<evidence type="ECO:0000256" key="1">
    <source>
        <dbReference type="ARBA" id="ARBA00005466"/>
    </source>
</evidence>
<dbReference type="AlphaFoldDB" id="A0A6A6BAM0"/>
<keyword evidence="5" id="KW-0732">Signal</keyword>
<dbReference type="GeneID" id="54300840"/>
<dbReference type="Gene3D" id="3.40.462.20">
    <property type="match status" value="1"/>
</dbReference>
<sequence>MRFLLLLAAASAALLAFEPAPFDVHEALAQRGVQLDQAQLAAEAPAADDTAAACEVACSTLAFLYKDAVASRYTPAYTNHQHAYWSLQQATAEPYCIFWPTHAFQVSTTILLSRLTRCPFAVKSGGHAAFAGASSIQGGITIDLHLLNELTLSADKSRISLGPGNTWYDVYTTLEPEGLAAVGGRVAAIGVGGLTLGGGISFFSGLYGWACDNVVNYEVVTASGLIINVNRQSYPDLYWALRGGGNNFGIVTRFDVATFPQGLMWGGGRLYSCEHRSAIIAGFMEFGANAATDTNAAVILSFAYANGSFLAEFDMQYAKPVVNPRIFENLTRIPDALKDTTQVQSLADLTLQFNHSNPSGMRETYWATAYKLDRALVDAILDVYMAEIDRIGHVDGLVPACTLQLITIPMLEHMAKNGGNPLGLAPGDGPLLLMNLNARWTREADDAAVLRANANIVARVDERARDLGAYHPYVYMNYASQFQSVIPSYGEQNARRLRDIARKYDPEGVFQTLQPGYFKLDGAKTSEWY</sequence>
<keyword evidence="8" id="KW-1185">Reference proteome</keyword>
<dbReference type="InterPro" id="IPR006094">
    <property type="entry name" value="Oxid_FAD_bind_N"/>
</dbReference>
<dbReference type="Pfam" id="PF01565">
    <property type="entry name" value="FAD_binding_4"/>
    <property type="match status" value="1"/>
</dbReference>
<dbReference type="InterPro" id="IPR016169">
    <property type="entry name" value="FAD-bd_PCMH_sub2"/>
</dbReference>
<evidence type="ECO:0000256" key="4">
    <source>
        <dbReference type="ARBA" id="ARBA00023002"/>
    </source>
</evidence>
<dbReference type="GO" id="GO:0071949">
    <property type="term" value="F:FAD binding"/>
    <property type="evidence" value="ECO:0007669"/>
    <property type="project" value="InterPro"/>
</dbReference>
<dbReference type="EMBL" id="ML995492">
    <property type="protein sequence ID" value="KAF2139551.1"/>
    <property type="molecule type" value="Genomic_DNA"/>
</dbReference>
<feature type="signal peptide" evidence="5">
    <location>
        <begin position="1"/>
        <end position="16"/>
    </location>
</feature>
<protein>
    <recommendedName>
        <fullName evidence="6">FAD-binding PCMH-type domain-containing protein</fullName>
    </recommendedName>
</protein>
<dbReference type="OrthoDB" id="2151789at2759"/>
<dbReference type="InterPro" id="IPR036318">
    <property type="entry name" value="FAD-bd_PCMH-like_sf"/>
</dbReference>
<dbReference type="RefSeq" id="XP_033395264.1">
    <property type="nucleotide sequence ID" value="XM_033543343.1"/>
</dbReference>
<organism evidence="7 8">
    <name type="scientific">Aplosporella prunicola CBS 121167</name>
    <dbReference type="NCBI Taxonomy" id="1176127"/>
    <lineage>
        <taxon>Eukaryota</taxon>
        <taxon>Fungi</taxon>
        <taxon>Dikarya</taxon>
        <taxon>Ascomycota</taxon>
        <taxon>Pezizomycotina</taxon>
        <taxon>Dothideomycetes</taxon>
        <taxon>Dothideomycetes incertae sedis</taxon>
        <taxon>Botryosphaeriales</taxon>
        <taxon>Aplosporellaceae</taxon>
        <taxon>Aplosporella</taxon>
    </lineage>
</organism>
<proteinExistence type="inferred from homology"/>
<dbReference type="PANTHER" id="PTHR42973">
    <property type="entry name" value="BINDING OXIDOREDUCTASE, PUTATIVE (AFU_ORTHOLOGUE AFUA_1G17690)-RELATED"/>
    <property type="match status" value="1"/>
</dbReference>
<dbReference type="SUPFAM" id="SSF56176">
    <property type="entry name" value="FAD-binding/transporter-associated domain-like"/>
    <property type="match status" value="1"/>
</dbReference>
<evidence type="ECO:0000256" key="3">
    <source>
        <dbReference type="ARBA" id="ARBA00022827"/>
    </source>
</evidence>
<dbReference type="Proteomes" id="UP000799438">
    <property type="component" value="Unassembled WGS sequence"/>
</dbReference>
<comment type="similarity">
    <text evidence="1">Belongs to the oxygen-dependent FAD-linked oxidoreductase family.</text>
</comment>
<accession>A0A6A6BAM0</accession>
<feature type="domain" description="FAD-binding PCMH-type" evidence="6">
    <location>
        <begin position="90"/>
        <end position="261"/>
    </location>
</feature>
<keyword evidence="2" id="KW-0285">Flavoprotein</keyword>
<keyword evidence="4" id="KW-0560">Oxidoreductase</keyword>
<evidence type="ECO:0000256" key="5">
    <source>
        <dbReference type="SAM" id="SignalP"/>
    </source>
</evidence>
<dbReference type="GO" id="GO:0016491">
    <property type="term" value="F:oxidoreductase activity"/>
    <property type="evidence" value="ECO:0007669"/>
    <property type="project" value="UniProtKB-KW"/>
</dbReference>
<dbReference type="Gene3D" id="3.30.43.10">
    <property type="entry name" value="Uridine Diphospho-n-acetylenolpyruvylglucosamine Reductase, domain 2"/>
    <property type="match status" value="1"/>
</dbReference>
<gene>
    <name evidence="7" type="ORF">K452DRAFT_310505</name>
</gene>
<dbReference type="PROSITE" id="PS51387">
    <property type="entry name" value="FAD_PCMH"/>
    <property type="match status" value="1"/>
</dbReference>